<accession>A0AB34G173</accession>
<dbReference type="PANTHER" id="PTHR47332">
    <property type="entry name" value="SET DOMAIN-CONTAINING PROTEIN 5"/>
    <property type="match status" value="1"/>
</dbReference>
<reference evidence="8" key="1">
    <citation type="submission" date="2023-01" db="EMBL/GenBank/DDBJ databases">
        <title>The growth and conidiation of Purpureocillium lavendulum are regulated by nitrogen source and histone H3K14 acetylation.</title>
        <authorList>
            <person name="Tang P."/>
            <person name="Han J."/>
            <person name="Zhang C."/>
            <person name="Tang P."/>
            <person name="Qi F."/>
            <person name="Zhang K."/>
            <person name="Liang L."/>
        </authorList>
    </citation>
    <scope>NUCLEOTIDE SEQUENCE</scope>
    <source>
        <strain evidence="8">YMF1.00683</strain>
    </source>
</reference>
<dbReference type="SMART" id="SM00317">
    <property type="entry name" value="SET"/>
    <property type="match status" value="1"/>
</dbReference>
<dbReference type="InterPro" id="IPR046341">
    <property type="entry name" value="SET_dom_sf"/>
</dbReference>
<feature type="transmembrane region" description="Helical" evidence="6">
    <location>
        <begin position="511"/>
        <end position="530"/>
    </location>
</feature>
<evidence type="ECO:0000256" key="3">
    <source>
        <dbReference type="ARBA" id="ARBA00022692"/>
    </source>
</evidence>
<protein>
    <submittedName>
        <fullName evidence="8">SET domain-containingprotein</fullName>
    </submittedName>
</protein>
<dbReference type="InterPro" id="IPR007248">
    <property type="entry name" value="Mpv17_PMP22"/>
</dbReference>
<comment type="subcellular location">
    <subcellularLocation>
        <location evidence="1">Membrane</location>
        <topology evidence="1">Multi-pass membrane protein</topology>
    </subcellularLocation>
</comment>
<evidence type="ECO:0000313" key="9">
    <source>
        <dbReference type="Proteomes" id="UP001163105"/>
    </source>
</evidence>
<evidence type="ECO:0000256" key="4">
    <source>
        <dbReference type="ARBA" id="ARBA00022989"/>
    </source>
</evidence>
<dbReference type="PANTHER" id="PTHR47332:SF6">
    <property type="entry name" value="SET DOMAIN-CONTAINING PROTEIN"/>
    <property type="match status" value="1"/>
</dbReference>
<gene>
    <name evidence="8" type="ORF">O9K51_03566</name>
</gene>
<proteinExistence type="inferred from homology"/>
<evidence type="ECO:0000259" key="7">
    <source>
        <dbReference type="PROSITE" id="PS50280"/>
    </source>
</evidence>
<dbReference type="Pfam" id="PF00856">
    <property type="entry name" value="SET"/>
    <property type="match status" value="1"/>
</dbReference>
<feature type="transmembrane region" description="Helical" evidence="6">
    <location>
        <begin position="443"/>
        <end position="466"/>
    </location>
</feature>
<keyword evidence="4 6" id="KW-1133">Transmembrane helix</keyword>
<evidence type="ECO:0000256" key="6">
    <source>
        <dbReference type="SAM" id="Phobius"/>
    </source>
</evidence>
<evidence type="ECO:0000313" key="8">
    <source>
        <dbReference type="EMBL" id="KAJ6445162.1"/>
    </source>
</evidence>
<dbReference type="InterPro" id="IPR053185">
    <property type="entry name" value="SET_domain_protein"/>
</dbReference>
<feature type="domain" description="SET" evidence="7">
    <location>
        <begin position="93"/>
        <end position="238"/>
    </location>
</feature>
<feature type="transmembrane region" description="Helical" evidence="6">
    <location>
        <begin position="486"/>
        <end position="505"/>
    </location>
</feature>
<evidence type="ECO:0000256" key="1">
    <source>
        <dbReference type="ARBA" id="ARBA00004141"/>
    </source>
</evidence>
<evidence type="ECO:0000256" key="5">
    <source>
        <dbReference type="ARBA" id="ARBA00023136"/>
    </source>
</evidence>
<organism evidence="8 9">
    <name type="scientific">Purpureocillium lavendulum</name>
    <dbReference type="NCBI Taxonomy" id="1247861"/>
    <lineage>
        <taxon>Eukaryota</taxon>
        <taxon>Fungi</taxon>
        <taxon>Dikarya</taxon>
        <taxon>Ascomycota</taxon>
        <taxon>Pezizomycotina</taxon>
        <taxon>Sordariomycetes</taxon>
        <taxon>Hypocreomycetidae</taxon>
        <taxon>Hypocreales</taxon>
        <taxon>Ophiocordycipitaceae</taxon>
        <taxon>Purpureocillium</taxon>
    </lineage>
</organism>
<dbReference type="SUPFAM" id="SSF82199">
    <property type="entry name" value="SET domain"/>
    <property type="match status" value="1"/>
</dbReference>
<sequence length="532" mass="59945">MTLPVKGHSPQSAATGFAIETNSSLPQWSFGGQHCITPEEATEPFCVYSSHAFADGRGISILTTPSRIASISQLPAFIESSAFMDGNGARVSPPFEERELPGRGRGLIANRTMFRGDRILAHTPLLMLDTEAYEDLDDTEWIELETAAVDQLPAESRAAFWKLYGQPTTHPVSDRINTNAFEIETAAGTYYGVFPEIARLNHDCRPNAAYFFDPETFTHFVHATTTVSPGTELTITYIDPHLPHSQRRRQLSASWGFECSCSLCSAHPSMREASDARLRQIERLTEVLTDDLSSPGEMARSLISLYEQERLHAAVSSAYRLAARAFCAEGRHWETVSHAWRATELTLLDDGFHDDQRPFAFDLLQLLRFLVLTLLTAPPNYVWQQFLEKRFPAYPVDSRPERQRDVELKALEEAHRDRERQQARSGPDATTPKFSLRNTFAKWIIDCITVGAVANTVAFLLIMGLLKYQSWAQIWHNIRTQETMPIIVAGYKIWPVASIISFTFVPVQRRIVFLSFVGLIWGIYMSLVAARV</sequence>
<dbReference type="EMBL" id="JAQHRD010000002">
    <property type="protein sequence ID" value="KAJ6445162.1"/>
    <property type="molecule type" value="Genomic_DNA"/>
</dbReference>
<evidence type="ECO:0000256" key="2">
    <source>
        <dbReference type="ARBA" id="ARBA00006824"/>
    </source>
</evidence>
<dbReference type="AlphaFoldDB" id="A0AB34G173"/>
<dbReference type="CDD" id="cd20071">
    <property type="entry name" value="SET_SMYD"/>
    <property type="match status" value="1"/>
</dbReference>
<keyword evidence="5 6" id="KW-0472">Membrane</keyword>
<dbReference type="InterPro" id="IPR001214">
    <property type="entry name" value="SET_dom"/>
</dbReference>
<keyword evidence="9" id="KW-1185">Reference proteome</keyword>
<comment type="similarity">
    <text evidence="2">Belongs to the peroxisomal membrane protein PXMP2/4 family.</text>
</comment>
<dbReference type="Proteomes" id="UP001163105">
    <property type="component" value="Unassembled WGS sequence"/>
</dbReference>
<dbReference type="Gene3D" id="2.170.270.10">
    <property type="entry name" value="SET domain"/>
    <property type="match status" value="1"/>
</dbReference>
<dbReference type="Pfam" id="PF04117">
    <property type="entry name" value="Mpv17_PMP22"/>
    <property type="match status" value="1"/>
</dbReference>
<comment type="caution">
    <text evidence="8">The sequence shown here is derived from an EMBL/GenBank/DDBJ whole genome shotgun (WGS) entry which is preliminary data.</text>
</comment>
<name>A0AB34G173_9HYPO</name>
<dbReference type="GO" id="GO:0016020">
    <property type="term" value="C:membrane"/>
    <property type="evidence" value="ECO:0007669"/>
    <property type="project" value="UniProtKB-SubCell"/>
</dbReference>
<dbReference type="PROSITE" id="PS50280">
    <property type="entry name" value="SET"/>
    <property type="match status" value="1"/>
</dbReference>
<keyword evidence="3 6" id="KW-0812">Transmembrane</keyword>